<feature type="domain" description="F-box" evidence="4">
    <location>
        <begin position="615"/>
        <end position="663"/>
    </location>
</feature>
<comment type="caution">
    <text evidence="5">The sequence shown here is derived from an EMBL/GenBank/DDBJ whole genome shotgun (WGS) entry which is preliminary data.</text>
</comment>
<dbReference type="Pfam" id="PF05964">
    <property type="entry name" value="FYRN"/>
    <property type="match status" value="1"/>
</dbReference>
<protein>
    <recommendedName>
        <fullName evidence="4">F-box domain-containing protein</fullName>
    </recommendedName>
</protein>
<evidence type="ECO:0000313" key="5">
    <source>
        <dbReference type="EMBL" id="KAF7292827.1"/>
    </source>
</evidence>
<evidence type="ECO:0000256" key="3">
    <source>
        <dbReference type="SAM" id="MobiDB-lite"/>
    </source>
</evidence>
<reference evidence="5" key="1">
    <citation type="submission" date="2020-05" db="EMBL/GenBank/DDBJ databases">
        <title>Mycena genomes resolve the evolution of fungal bioluminescence.</title>
        <authorList>
            <person name="Tsai I.J."/>
        </authorList>
    </citation>
    <scope>NUCLEOTIDE SEQUENCE</scope>
    <source>
        <strain evidence="5">171206Taipei</strain>
    </source>
</reference>
<dbReference type="EMBL" id="JACAZF010000011">
    <property type="protein sequence ID" value="KAF7292827.1"/>
    <property type="molecule type" value="Genomic_DNA"/>
</dbReference>
<dbReference type="Gene3D" id="3.30.160.360">
    <property type="match status" value="1"/>
</dbReference>
<dbReference type="GO" id="GO:0005634">
    <property type="term" value="C:nucleus"/>
    <property type="evidence" value="ECO:0007669"/>
    <property type="project" value="UniProtKB-SubCell"/>
</dbReference>
<dbReference type="PANTHER" id="PTHR22715">
    <property type="entry name" value="TRANSFORMING GROWTH FACTOR BETA REGULATED GENE 1"/>
    <property type="match status" value="1"/>
</dbReference>
<keyword evidence="2" id="KW-0539">Nucleus</keyword>
<evidence type="ECO:0000259" key="4">
    <source>
        <dbReference type="PROSITE" id="PS50181"/>
    </source>
</evidence>
<feature type="compositionally biased region" description="Low complexity" evidence="3">
    <location>
        <begin position="186"/>
        <end position="202"/>
    </location>
</feature>
<evidence type="ECO:0000256" key="2">
    <source>
        <dbReference type="ARBA" id="ARBA00023242"/>
    </source>
</evidence>
<dbReference type="InterPro" id="IPR003889">
    <property type="entry name" value="FYrich_C"/>
</dbReference>
<dbReference type="InterPro" id="IPR003888">
    <property type="entry name" value="FYrich_N"/>
</dbReference>
<keyword evidence="6" id="KW-1185">Reference proteome</keyword>
<dbReference type="RefSeq" id="XP_037215255.1">
    <property type="nucleotide sequence ID" value="XM_037368329.1"/>
</dbReference>
<dbReference type="GO" id="GO:0051726">
    <property type="term" value="P:regulation of cell cycle"/>
    <property type="evidence" value="ECO:0007669"/>
    <property type="project" value="TreeGrafter"/>
</dbReference>
<dbReference type="PANTHER" id="PTHR22715:SF0">
    <property type="entry name" value="TRANSFORMING GROWTH FACTOR BETA REGULATOR 1"/>
    <property type="match status" value="1"/>
</dbReference>
<dbReference type="SMART" id="SM00256">
    <property type="entry name" value="FBOX"/>
    <property type="match status" value="1"/>
</dbReference>
<evidence type="ECO:0000256" key="1">
    <source>
        <dbReference type="ARBA" id="ARBA00004123"/>
    </source>
</evidence>
<dbReference type="AlphaFoldDB" id="A0A8H6S6Q8"/>
<dbReference type="PROSITE" id="PS51542">
    <property type="entry name" value="FYRN"/>
    <property type="match status" value="1"/>
</dbReference>
<dbReference type="SMART" id="SM00542">
    <property type="entry name" value="FYRC"/>
    <property type="match status" value="1"/>
</dbReference>
<dbReference type="PROSITE" id="PS50181">
    <property type="entry name" value="FBOX"/>
    <property type="match status" value="1"/>
</dbReference>
<dbReference type="Proteomes" id="UP000636479">
    <property type="component" value="Unassembled WGS sequence"/>
</dbReference>
<feature type="region of interest" description="Disordered" evidence="3">
    <location>
        <begin position="27"/>
        <end position="109"/>
    </location>
</feature>
<sequence length="1028" mass="115767">MQLPTPAKMTEQELHDKYRKLKRRFFELEERHRETSTELQRSGERNSQMEEERNQLLERITELESQPGFTPPANGRSSPSPQLNDHEEPILPAPAPHTRNRKGKGVVLDQTSETQILGRLEDVSSQDLDWVAQDDELDTIDDADTSGDYILSPNSSKRPRNPIDQDLDAPTAKIQRRSSDHKTVTSASSPPAPQSVSVPISSHEAKSESSVPRPYNPYTFLTPTGGGIPPYSYLTPYPYWSMPGMPYMPPPQMMPPQPPQSLSSQHLPIDGSRPTKPKRLKAHTVTSKSYNIPMVPRDKQGKPMLPLNVGIMTVISLGDVCMREHFHTERYIFPVGYEVTRRYLSTIDRNAEVVYHCTILDGGDGPKFQIIPSDAPDRPIIAGTATGAWSNIVKQANALRQRQHSNSVSGPDFFGFGQNTIKHLIQELPNADRLRDYVWQHFVEGGPLGGRHAAVIPALPEEYKSTTPLGSYYPAHITPNENSQPPKSLSASFTTVAKSAISASTPVKLLPGAFGEARKIDRRYSSWVESVYHLNSMYFYRPGCSQTFVSIVLFLQAPTASSHRHPPPVIWVFMLQRGQWEELHALYCGDLAWICLLARLVLVGILCEANRLPTFHVFNKFPLDIGLAILAQCSPYDLLQLSKTSHSFRNLIFDHAATLWTAARQNLVRGDCKLMPPCPQVEATGNYSQSAYFTWIFEEGPCTHCSRPTDSMPFLFALRHRACSSMCKGELTSPARFFRSTDPDIDVVMREYGFWLPRCAVGKTSQDQDIYAFERSSLRAALQESNITRRSRPGILADTRRRNTMELGQEYQKRARSRPALEQNAQQLQDWLKPYENEMKKTNALNSTFLKYQAQAEKKAIRQLLKCPSVVKIMKAFTRDLTLLTANVWLEYRDLILDELKVIQLGRAPPSTPTLFPQDKVACPFCSHSVKAKGLVSHVCRKHPTQNPDHLYFGSIQDSGKRHCGFCPGSQRVFTEAGLERHTLAMHPDLLPLVASPGKIYCSDCKGSSRTFTEEGLRHHYKAIHAED</sequence>
<name>A0A8H6S6Q8_9AGAR</name>
<dbReference type="InterPro" id="IPR040092">
    <property type="entry name" value="TBRG1"/>
</dbReference>
<feature type="region of interest" description="Disordered" evidence="3">
    <location>
        <begin position="139"/>
        <end position="214"/>
    </location>
</feature>
<dbReference type="OrthoDB" id="285793at2759"/>
<dbReference type="InterPro" id="IPR036047">
    <property type="entry name" value="F-box-like_dom_sf"/>
</dbReference>
<evidence type="ECO:0000313" key="6">
    <source>
        <dbReference type="Proteomes" id="UP000636479"/>
    </source>
</evidence>
<accession>A0A8H6S6Q8</accession>
<dbReference type="Pfam" id="PF05965">
    <property type="entry name" value="FYRC"/>
    <property type="match status" value="1"/>
</dbReference>
<comment type="subcellular location">
    <subcellularLocation>
        <location evidence="1">Nucleus</location>
    </subcellularLocation>
</comment>
<dbReference type="SUPFAM" id="SSF81383">
    <property type="entry name" value="F-box domain"/>
    <property type="match status" value="1"/>
</dbReference>
<dbReference type="InterPro" id="IPR001810">
    <property type="entry name" value="F-box_dom"/>
</dbReference>
<dbReference type="Pfam" id="PF00646">
    <property type="entry name" value="F-box"/>
    <property type="match status" value="1"/>
</dbReference>
<dbReference type="SMART" id="SM00541">
    <property type="entry name" value="FYRN"/>
    <property type="match status" value="1"/>
</dbReference>
<proteinExistence type="predicted"/>
<dbReference type="GeneID" id="59350845"/>
<feature type="compositionally biased region" description="Basic and acidic residues" evidence="3">
    <location>
        <begin position="27"/>
        <end position="62"/>
    </location>
</feature>
<organism evidence="5 6">
    <name type="scientific">Mycena indigotica</name>
    <dbReference type="NCBI Taxonomy" id="2126181"/>
    <lineage>
        <taxon>Eukaryota</taxon>
        <taxon>Fungi</taxon>
        <taxon>Dikarya</taxon>
        <taxon>Basidiomycota</taxon>
        <taxon>Agaricomycotina</taxon>
        <taxon>Agaricomycetes</taxon>
        <taxon>Agaricomycetidae</taxon>
        <taxon>Agaricales</taxon>
        <taxon>Marasmiineae</taxon>
        <taxon>Mycenaceae</taxon>
        <taxon>Mycena</taxon>
    </lineage>
</organism>
<dbReference type="PROSITE" id="PS51543">
    <property type="entry name" value="FYRC"/>
    <property type="match status" value="1"/>
</dbReference>
<gene>
    <name evidence="5" type="ORF">MIND_01181700</name>
</gene>